<evidence type="ECO:0000313" key="8">
    <source>
        <dbReference type="EMBL" id="CAG9326928.1"/>
    </source>
</evidence>
<name>A0AAU9JYX9_9CILI</name>
<dbReference type="InterPro" id="IPR036010">
    <property type="entry name" value="2Fe-2S_ferredoxin-like_sf"/>
</dbReference>
<keyword evidence="3" id="KW-0479">Metal-binding</keyword>
<dbReference type="Proteomes" id="UP001162131">
    <property type="component" value="Unassembled WGS sequence"/>
</dbReference>
<keyword evidence="9" id="KW-1185">Reference proteome</keyword>
<dbReference type="AlphaFoldDB" id="A0AAU9JYX9"/>
<dbReference type="GO" id="GO:0051537">
    <property type="term" value="F:2 iron, 2 sulfur cluster binding"/>
    <property type="evidence" value="ECO:0007669"/>
    <property type="project" value="UniProtKB-KW"/>
</dbReference>
<dbReference type="CDD" id="cd00207">
    <property type="entry name" value="fer2"/>
    <property type="match status" value="1"/>
</dbReference>
<dbReference type="InterPro" id="IPR001055">
    <property type="entry name" value="Adrenodoxin-like"/>
</dbReference>
<organism evidence="8 9">
    <name type="scientific">Blepharisma stoltei</name>
    <dbReference type="NCBI Taxonomy" id="1481888"/>
    <lineage>
        <taxon>Eukaryota</taxon>
        <taxon>Sar</taxon>
        <taxon>Alveolata</taxon>
        <taxon>Ciliophora</taxon>
        <taxon>Postciliodesmatophora</taxon>
        <taxon>Heterotrichea</taxon>
        <taxon>Heterotrichida</taxon>
        <taxon>Blepharismidae</taxon>
        <taxon>Blepharisma</taxon>
    </lineage>
</organism>
<comment type="cofactor">
    <cofactor evidence="6">
        <name>[2Fe-2S] cluster</name>
        <dbReference type="ChEBI" id="CHEBI:190135"/>
    </cofactor>
</comment>
<comment type="similarity">
    <text evidence="1">Belongs to the adrenodoxin/putidaredoxin family.</text>
</comment>
<dbReference type="GO" id="GO:0046872">
    <property type="term" value="F:metal ion binding"/>
    <property type="evidence" value="ECO:0007669"/>
    <property type="project" value="UniProtKB-KW"/>
</dbReference>
<dbReference type="Pfam" id="PF00111">
    <property type="entry name" value="Fer2"/>
    <property type="match status" value="1"/>
</dbReference>
<reference evidence="8" key="1">
    <citation type="submission" date="2021-09" db="EMBL/GenBank/DDBJ databases">
        <authorList>
            <consortium name="AG Swart"/>
            <person name="Singh M."/>
            <person name="Singh A."/>
            <person name="Seah K."/>
            <person name="Emmerich C."/>
        </authorList>
    </citation>
    <scope>NUCLEOTIDE SEQUENCE</scope>
    <source>
        <strain evidence="8">ATCC30299</strain>
    </source>
</reference>
<dbReference type="EMBL" id="CAJZBQ010000041">
    <property type="protein sequence ID" value="CAG9326928.1"/>
    <property type="molecule type" value="Genomic_DNA"/>
</dbReference>
<keyword evidence="5" id="KW-0411">Iron-sulfur</keyword>
<evidence type="ECO:0000256" key="3">
    <source>
        <dbReference type="ARBA" id="ARBA00022723"/>
    </source>
</evidence>
<dbReference type="GO" id="GO:0005739">
    <property type="term" value="C:mitochondrion"/>
    <property type="evidence" value="ECO:0007669"/>
    <property type="project" value="TreeGrafter"/>
</dbReference>
<dbReference type="PANTHER" id="PTHR23426:SF65">
    <property type="entry name" value="FERREDOXIN-2, MITOCHONDRIAL"/>
    <property type="match status" value="1"/>
</dbReference>
<evidence type="ECO:0000313" key="9">
    <source>
        <dbReference type="Proteomes" id="UP001162131"/>
    </source>
</evidence>
<dbReference type="Gene3D" id="3.10.20.30">
    <property type="match status" value="1"/>
</dbReference>
<evidence type="ECO:0000256" key="6">
    <source>
        <dbReference type="ARBA" id="ARBA00034078"/>
    </source>
</evidence>
<evidence type="ECO:0000259" key="7">
    <source>
        <dbReference type="Pfam" id="PF00111"/>
    </source>
</evidence>
<dbReference type="GO" id="GO:0140647">
    <property type="term" value="P:P450-containing electron transport chain"/>
    <property type="evidence" value="ECO:0007669"/>
    <property type="project" value="InterPro"/>
</dbReference>
<proteinExistence type="inferred from homology"/>
<dbReference type="InterPro" id="IPR012675">
    <property type="entry name" value="Beta-grasp_dom_sf"/>
</dbReference>
<protein>
    <recommendedName>
        <fullName evidence="7">2Fe-2S ferredoxin-type domain-containing protein</fullName>
    </recommendedName>
</protein>
<evidence type="ECO:0000256" key="2">
    <source>
        <dbReference type="ARBA" id="ARBA00022714"/>
    </source>
</evidence>
<evidence type="ECO:0000256" key="4">
    <source>
        <dbReference type="ARBA" id="ARBA00023004"/>
    </source>
</evidence>
<accession>A0AAU9JYX9</accession>
<evidence type="ECO:0000256" key="5">
    <source>
        <dbReference type="ARBA" id="ARBA00023014"/>
    </source>
</evidence>
<dbReference type="SUPFAM" id="SSF54292">
    <property type="entry name" value="2Fe-2S ferredoxin-like"/>
    <property type="match status" value="1"/>
</dbReference>
<sequence length="180" mass="20245">MFCSRVSFKVSNLSKVTVKLAGQIQSHQKSKIPKVTDKTVWINVIDQEGNKRVIPGYEGESMMYALQKNNVPIPCSCRGGDLHAPETENPPDNMRYGAVCSECQVVVFEPWVNYLKDIGKTEYNQLVRAIGFVSPHSRLSCCIALEKWMNGIELAIPYVPIVHHKKALDVPWPVGSNRIF</sequence>
<dbReference type="GO" id="GO:0009055">
    <property type="term" value="F:electron transfer activity"/>
    <property type="evidence" value="ECO:0007669"/>
    <property type="project" value="TreeGrafter"/>
</dbReference>
<keyword evidence="2" id="KW-0001">2Fe-2S</keyword>
<feature type="domain" description="2Fe-2S ferredoxin-type" evidence="7">
    <location>
        <begin position="47"/>
        <end position="145"/>
    </location>
</feature>
<comment type="caution">
    <text evidence="8">The sequence shown here is derived from an EMBL/GenBank/DDBJ whole genome shotgun (WGS) entry which is preliminary data.</text>
</comment>
<evidence type="ECO:0000256" key="1">
    <source>
        <dbReference type="ARBA" id="ARBA00010914"/>
    </source>
</evidence>
<gene>
    <name evidence="8" type="ORF">BSTOLATCC_MIC42188</name>
</gene>
<dbReference type="InterPro" id="IPR001041">
    <property type="entry name" value="2Fe-2S_ferredoxin-type"/>
</dbReference>
<dbReference type="PANTHER" id="PTHR23426">
    <property type="entry name" value="FERREDOXIN/ADRENODOXIN"/>
    <property type="match status" value="1"/>
</dbReference>
<keyword evidence="4" id="KW-0408">Iron</keyword>